<dbReference type="FunFam" id="3.40.50.720:FF:000085">
    <property type="entry name" value="Dihydroflavonol reductase"/>
    <property type="match status" value="1"/>
</dbReference>
<keyword evidence="4" id="KW-0812">Transmembrane</keyword>
<organism evidence="6 7">
    <name type="scientific">Gossypium gossypioides</name>
    <name type="common">Mexican cotton</name>
    <name type="synonym">Selera gossypioides</name>
    <dbReference type="NCBI Taxonomy" id="34282"/>
    <lineage>
        <taxon>Eukaryota</taxon>
        <taxon>Viridiplantae</taxon>
        <taxon>Streptophyta</taxon>
        <taxon>Embryophyta</taxon>
        <taxon>Tracheophyta</taxon>
        <taxon>Spermatophyta</taxon>
        <taxon>Magnoliopsida</taxon>
        <taxon>eudicotyledons</taxon>
        <taxon>Gunneridae</taxon>
        <taxon>Pentapetalae</taxon>
        <taxon>rosids</taxon>
        <taxon>malvids</taxon>
        <taxon>Malvales</taxon>
        <taxon>Malvaceae</taxon>
        <taxon>Malvoideae</taxon>
        <taxon>Gossypium</taxon>
    </lineage>
</organism>
<keyword evidence="4" id="KW-0472">Membrane</keyword>
<evidence type="ECO:0000256" key="1">
    <source>
        <dbReference type="ARBA" id="ARBA00022857"/>
    </source>
</evidence>
<dbReference type="Pfam" id="PF01370">
    <property type="entry name" value="Epimerase"/>
    <property type="match status" value="1"/>
</dbReference>
<evidence type="ECO:0000256" key="3">
    <source>
        <dbReference type="ARBA" id="ARBA00023445"/>
    </source>
</evidence>
<comment type="similarity">
    <text evidence="3">Belongs to the NAD(P)-dependent epimerase/dehydratase family. Dihydroflavonol-4-reductase subfamily.</text>
</comment>
<dbReference type="PANTHER" id="PTHR10366">
    <property type="entry name" value="NAD DEPENDENT EPIMERASE/DEHYDRATASE"/>
    <property type="match status" value="1"/>
</dbReference>
<evidence type="ECO:0000313" key="6">
    <source>
        <dbReference type="EMBL" id="MBA0732581.1"/>
    </source>
</evidence>
<dbReference type="CDD" id="cd08958">
    <property type="entry name" value="FR_SDR_e"/>
    <property type="match status" value="1"/>
</dbReference>
<proteinExistence type="inferred from homology"/>
<dbReference type="InterPro" id="IPR001509">
    <property type="entry name" value="Epimerase_deHydtase"/>
</dbReference>
<name>A0A7J9B8B5_GOSGO</name>
<dbReference type="Gene3D" id="3.40.50.720">
    <property type="entry name" value="NAD(P)-binding Rossmann-like Domain"/>
    <property type="match status" value="1"/>
</dbReference>
<accession>A0A7J9B8B5</accession>
<comment type="caution">
    <text evidence="6">The sequence shown here is derived from an EMBL/GenBank/DDBJ whole genome shotgun (WGS) entry which is preliminary data.</text>
</comment>
<dbReference type="OrthoDB" id="2735536at2759"/>
<dbReference type="GO" id="GO:0016616">
    <property type="term" value="F:oxidoreductase activity, acting on the CH-OH group of donors, NAD or NADP as acceptor"/>
    <property type="evidence" value="ECO:0007669"/>
    <property type="project" value="TreeGrafter"/>
</dbReference>
<keyword evidence="7" id="KW-1185">Reference proteome</keyword>
<dbReference type="PANTHER" id="PTHR10366:SF852">
    <property type="entry name" value="CINNAMOYL-COA REDUCTASE CAD2"/>
    <property type="match status" value="1"/>
</dbReference>
<feature type="domain" description="NAD-dependent epimerase/dehydratase" evidence="5">
    <location>
        <begin position="9"/>
        <end position="272"/>
    </location>
</feature>
<keyword evidence="2" id="KW-0560">Oxidoreductase</keyword>
<dbReference type="InterPro" id="IPR036291">
    <property type="entry name" value="NAD(P)-bd_dom_sf"/>
</dbReference>
<keyword evidence="1" id="KW-0521">NADP</keyword>
<feature type="transmembrane region" description="Helical" evidence="4">
    <location>
        <begin position="42"/>
        <end position="61"/>
    </location>
</feature>
<keyword evidence="4" id="KW-1133">Transmembrane helix</keyword>
<protein>
    <recommendedName>
        <fullName evidence="5">NAD-dependent epimerase/dehydratase domain-containing protein</fullName>
    </recommendedName>
</protein>
<dbReference type="AlphaFoldDB" id="A0A7J9B8B5"/>
<dbReference type="SUPFAM" id="SSF51735">
    <property type="entry name" value="NAD(P)-binding Rossmann-fold domains"/>
    <property type="match status" value="1"/>
</dbReference>
<reference evidence="6 7" key="1">
    <citation type="journal article" date="2019" name="Genome Biol. Evol.">
        <title>Insights into the evolution of the New World diploid cottons (Gossypium, subgenus Houzingenia) based on genome sequencing.</title>
        <authorList>
            <person name="Grover C.E."/>
            <person name="Arick M.A. 2nd"/>
            <person name="Thrash A."/>
            <person name="Conover J.L."/>
            <person name="Sanders W.S."/>
            <person name="Peterson D.G."/>
            <person name="Frelichowski J.E."/>
            <person name="Scheffler J.A."/>
            <person name="Scheffler B.E."/>
            <person name="Wendel J.F."/>
        </authorList>
    </citation>
    <scope>NUCLEOTIDE SEQUENCE [LARGE SCALE GENOMIC DNA]</scope>
    <source>
        <strain evidence="6">5</strain>
        <tissue evidence="6">Leaf</tissue>
    </source>
</reference>
<dbReference type="Proteomes" id="UP000593579">
    <property type="component" value="Unassembled WGS sequence"/>
</dbReference>
<dbReference type="EMBL" id="JABEZY010000001">
    <property type="protein sequence ID" value="MBA0732581.1"/>
    <property type="molecule type" value="Genomic_DNA"/>
</dbReference>
<gene>
    <name evidence="6" type="ORF">Gogos_016659</name>
</gene>
<dbReference type="InterPro" id="IPR050425">
    <property type="entry name" value="NAD(P)_dehydrat-like"/>
</dbReference>
<evidence type="ECO:0000256" key="2">
    <source>
        <dbReference type="ARBA" id="ARBA00023002"/>
    </source>
</evidence>
<evidence type="ECO:0000256" key="4">
    <source>
        <dbReference type="SAM" id="Phobius"/>
    </source>
</evidence>
<evidence type="ECO:0000259" key="5">
    <source>
        <dbReference type="Pfam" id="PF01370"/>
    </source>
</evidence>
<evidence type="ECO:0000313" key="7">
    <source>
        <dbReference type="Proteomes" id="UP000593579"/>
    </source>
</evidence>
<sequence length="355" mass="38847">MSSGAGKTVCVTGASGYIASWLVKQLLLRGYTVKASVRDPSLFLFHAFFFSLLYSLLLLLTSDISLDDPRKTRHLLGLEGAEGRLKLFKADLLEQGSFDSVVEGCVGVFHTASPFYHDVLDPQAELLDPAVKGTLNVLSSCAKTPSVKRVVLTSSIAAVAYNGKPRTPDVVVDENWFSDPDYCKGVKLWYVVSKTMAEDSAWKFSKEKGIDMVAINPAMVIGPLLQPTLNTSAAAILNLIKGAETFPNATFGWVNVKDVATAHIQAFEIPSASGRYCLVERVVHYSEIVNILHHLYPSLQLPQKCAGDKPYVPTYQVSKEKAKSLGIEFIPLDVSLKETVESLKEKGFVHLSSLY</sequence>